<dbReference type="AlphaFoldDB" id="A0A6N4SSV4"/>
<dbReference type="EMBL" id="CP000383">
    <property type="protein sequence ID" value="ABG59409.1"/>
    <property type="molecule type" value="Genomic_DNA"/>
</dbReference>
<dbReference type="KEGG" id="chu:CHU_2146"/>
<dbReference type="Proteomes" id="UP000001822">
    <property type="component" value="Chromosome"/>
</dbReference>
<accession>A0A6N4SSV4</accession>
<sequence length="92" mass="10422">MDTIKTGPRYIGEVNYASIVAHVEKLGITDLYKIKMNPVDFEKLILEYEKKFQKDFRTVLLIAGIPVEQLEATPVNRICVVHNNPDGDSCTI</sequence>
<gene>
    <name evidence="1" type="ordered locus">CHU_2146</name>
</gene>
<keyword evidence="2" id="KW-1185">Reference proteome</keyword>
<proteinExistence type="predicted"/>
<name>A0A6N4SSV4_CYTH3</name>
<reference evidence="1 2" key="1">
    <citation type="journal article" date="2007" name="Appl. Environ. Microbiol.">
        <title>Genome sequence of the cellulolytic gliding bacterium Cytophaga hutchinsonii.</title>
        <authorList>
            <person name="Xie G."/>
            <person name="Bruce D.C."/>
            <person name="Challacombe J.F."/>
            <person name="Chertkov O."/>
            <person name="Detter J.C."/>
            <person name="Gilna P."/>
            <person name="Han C.S."/>
            <person name="Lucas S."/>
            <person name="Misra M."/>
            <person name="Myers G.L."/>
            <person name="Richardson P."/>
            <person name="Tapia R."/>
            <person name="Thayer N."/>
            <person name="Thompson L.S."/>
            <person name="Brettin T.S."/>
            <person name="Henrissat B."/>
            <person name="Wilson D.B."/>
            <person name="McBride M.J."/>
        </authorList>
    </citation>
    <scope>NUCLEOTIDE SEQUENCE [LARGE SCALE GENOMIC DNA]</scope>
    <source>
        <strain evidence="2">ATCC 33406 / DSM 1761 / CIP 103989 / NBRC 15051 / NCIMB 9469 / D465</strain>
    </source>
</reference>
<evidence type="ECO:0000313" key="1">
    <source>
        <dbReference type="EMBL" id="ABG59409.1"/>
    </source>
</evidence>
<protein>
    <submittedName>
        <fullName evidence="1">Uncharacterized protein</fullName>
    </submittedName>
</protein>
<evidence type="ECO:0000313" key="2">
    <source>
        <dbReference type="Proteomes" id="UP000001822"/>
    </source>
</evidence>
<dbReference type="RefSeq" id="WP_011585526.1">
    <property type="nucleotide sequence ID" value="NC_008255.1"/>
</dbReference>
<organism evidence="1 2">
    <name type="scientific">Cytophaga hutchinsonii (strain ATCC 33406 / DSM 1761 / CIP 103989 / NBRC 15051 / NCIMB 9469 / D465)</name>
    <dbReference type="NCBI Taxonomy" id="269798"/>
    <lineage>
        <taxon>Bacteria</taxon>
        <taxon>Pseudomonadati</taxon>
        <taxon>Bacteroidota</taxon>
        <taxon>Cytophagia</taxon>
        <taxon>Cytophagales</taxon>
        <taxon>Cytophagaceae</taxon>
        <taxon>Cytophaga</taxon>
    </lineage>
</organism>